<feature type="domain" description="NrS-1 polymerase-like helicase" evidence="1">
    <location>
        <begin position="123"/>
        <end position="227"/>
    </location>
</feature>
<proteinExistence type="predicted"/>
<dbReference type="RefSeq" id="WP_120186480.1">
    <property type="nucleotide sequence ID" value="NZ_RAQM01000007.1"/>
</dbReference>
<keyword evidence="3" id="KW-1185">Reference proteome</keyword>
<comment type="caution">
    <text evidence="2">The sequence shown here is derived from an EMBL/GenBank/DDBJ whole genome shotgun (WGS) entry which is preliminary data.</text>
</comment>
<evidence type="ECO:0000313" key="2">
    <source>
        <dbReference type="EMBL" id="RKF04555.1"/>
    </source>
</evidence>
<dbReference type="Pfam" id="PF19263">
    <property type="entry name" value="DUF5906"/>
    <property type="match status" value="1"/>
</dbReference>
<sequence length="402" mass="47502">MDYVRIGTDYYKICSVPLYSGDATRTLLKWSKGEIITDKGKDFLKSIKKYDGFITIPDHQNYKQEINSFYNQYEKLEHKLVEGKFDKTKEFLKHIFGEQYELGLDYLTILWQIPTQILPILCLVSNSRNTGKTSFLKWLKLIFQGNMTINKNEDFRSRFNSDWASKLIISVDEVLLDRREDSERIKNLSTAGTYKIESKGKDKVETNFFGKFILCSNNEENFIQIDENEIRYWVIKVNSFQVEDVDMLEKLKSEIPYFLYFLNSRKIVSERMTRMWFTKQQIYTPALDKLVKGNKTYLSQEIKEIITDDFIAFEVDVLCYTAKDLVEKLSKGLRTTNFKVSKTLKDDYKLKSFNGCYRKYYFSLSTSQKTIVDYETERGRYYEFLKSDFIDSSLTVDKATHS</sequence>
<dbReference type="EMBL" id="RAQM01000007">
    <property type="protein sequence ID" value="RKF04555.1"/>
    <property type="molecule type" value="Genomic_DNA"/>
</dbReference>
<gene>
    <name evidence="2" type="ORF">C8N26_1227</name>
</gene>
<reference evidence="2 3" key="1">
    <citation type="submission" date="2018-09" db="EMBL/GenBank/DDBJ databases">
        <title>Genomic Encyclopedia of Archaeal and Bacterial Type Strains, Phase II (KMG-II): from individual species to whole genera.</title>
        <authorList>
            <person name="Goeker M."/>
        </authorList>
    </citation>
    <scope>NUCLEOTIDE SEQUENCE [LARGE SCALE GENOMIC DNA]</scope>
    <source>
        <strain evidence="2 3">DSM 16505</strain>
    </source>
</reference>
<evidence type="ECO:0000259" key="1">
    <source>
        <dbReference type="Pfam" id="PF19263"/>
    </source>
</evidence>
<name>A0A420E361_9FLAO</name>
<dbReference type="InterPro" id="IPR027417">
    <property type="entry name" value="P-loop_NTPase"/>
</dbReference>
<evidence type="ECO:0000313" key="3">
    <source>
        <dbReference type="Proteomes" id="UP000285780"/>
    </source>
</evidence>
<dbReference type="InterPro" id="IPR045455">
    <property type="entry name" value="NrS-1_pol-like_helicase"/>
</dbReference>
<accession>A0A420E361</accession>
<dbReference type="AlphaFoldDB" id="A0A420E361"/>
<protein>
    <recommendedName>
        <fullName evidence="1">NrS-1 polymerase-like helicase domain-containing protein</fullName>
    </recommendedName>
</protein>
<dbReference type="Proteomes" id="UP000285780">
    <property type="component" value="Unassembled WGS sequence"/>
</dbReference>
<organism evidence="2 3">
    <name type="scientific">Tenacibaculum lutimaris</name>
    <dbReference type="NCBI Taxonomy" id="285258"/>
    <lineage>
        <taxon>Bacteria</taxon>
        <taxon>Pseudomonadati</taxon>
        <taxon>Bacteroidota</taxon>
        <taxon>Flavobacteriia</taxon>
        <taxon>Flavobacteriales</taxon>
        <taxon>Flavobacteriaceae</taxon>
        <taxon>Tenacibaculum</taxon>
    </lineage>
</organism>
<dbReference type="Gene3D" id="3.40.50.300">
    <property type="entry name" value="P-loop containing nucleotide triphosphate hydrolases"/>
    <property type="match status" value="1"/>
</dbReference>